<protein>
    <recommendedName>
        <fullName evidence="4">Protein phosphatase inhibitor 2</fullName>
    </recommendedName>
</protein>
<comment type="caution">
    <text evidence="2">The sequence shown here is derived from an EMBL/GenBank/DDBJ whole genome shotgun (WGS) entry which is preliminary data.</text>
</comment>
<feature type="region of interest" description="Disordered" evidence="1">
    <location>
        <begin position="107"/>
        <end position="288"/>
    </location>
</feature>
<dbReference type="Pfam" id="PF04979">
    <property type="entry name" value="IPP-2"/>
    <property type="match status" value="1"/>
</dbReference>
<evidence type="ECO:0000313" key="3">
    <source>
        <dbReference type="Proteomes" id="UP000247498"/>
    </source>
</evidence>
<gene>
    <name evidence="2" type="ORF">Rsub_02634</name>
</gene>
<dbReference type="EMBL" id="BDRX01000013">
    <property type="protein sequence ID" value="GBF89930.1"/>
    <property type="molecule type" value="Genomic_DNA"/>
</dbReference>
<dbReference type="PANTHER" id="PTHR12398:SF20">
    <property type="entry name" value="PROTEIN PHOSPHATASE 1 REGULATORY INHIBITOR SUBUNIT 2"/>
    <property type="match status" value="1"/>
</dbReference>
<dbReference type="InParanoid" id="A0A2V0NWI3"/>
<feature type="region of interest" description="Disordered" evidence="1">
    <location>
        <begin position="1"/>
        <end position="95"/>
    </location>
</feature>
<feature type="compositionally biased region" description="Gly residues" evidence="1">
    <location>
        <begin position="225"/>
        <end position="238"/>
    </location>
</feature>
<evidence type="ECO:0008006" key="4">
    <source>
        <dbReference type="Google" id="ProtNLM"/>
    </source>
</evidence>
<keyword evidence="3" id="KW-1185">Reference proteome</keyword>
<feature type="compositionally biased region" description="Low complexity" evidence="1">
    <location>
        <begin position="7"/>
        <end position="22"/>
    </location>
</feature>
<feature type="compositionally biased region" description="Pro residues" evidence="1">
    <location>
        <begin position="121"/>
        <end position="135"/>
    </location>
</feature>
<dbReference type="Proteomes" id="UP000247498">
    <property type="component" value="Unassembled WGS sequence"/>
</dbReference>
<reference evidence="2 3" key="1">
    <citation type="journal article" date="2018" name="Sci. Rep.">
        <title>Raphidocelis subcapitata (=Pseudokirchneriella subcapitata) provides an insight into genome evolution and environmental adaptations in the Sphaeropleales.</title>
        <authorList>
            <person name="Suzuki S."/>
            <person name="Yamaguchi H."/>
            <person name="Nakajima N."/>
            <person name="Kawachi M."/>
        </authorList>
    </citation>
    <scope>NUCLEOTIDE SEQUENCE [LARGE SCALE GENOMIC DNA]</scope>
    <source>
        <strain evidence="2 3">NIES-35</strain>
    </source>
</reference>
<sequence>MEGDQEQGGQQTHLQQQQQQQDLEQELGEPQAGQQRTKPGRRLQWDEQNLLDNAQIQASFAGVTIPEPKTPYHGPSPPEDLDDDLRPLALGDDGQRGLTAFDYVMSNGGAEFGQGRGGASPPAPALAPAPPPPPAVAAAVAAAVADAAAARGRERSDTGDGAVSSGKRSERSMSEGRSFNSSDNSGGLSSEKRQRFEAARRAHYNMREALRLGRFRQQLTSGSGDDTGGNGGGGGGSVGRRSDDEDEDEHMRDCGSSRLNEAGLQVEAAADGSVGKRRLNGGAHGSAD</sequence>
<proteinExistence type="predicted"/>
<dbReference type="InterPro" id="IPR007062">
    <property type="entry name" value="PPI-2"/>
</dbReference>
<feature type="compositionally biased region" description="Polar residues" evidence="1">
    <location>
        <begin position="175"/>
        <end position="188"/>
    </location>
</feature>
<dbReference type="OrthoDB" id="551302at2759"/>
<dbReference type="GO" id="GO:0004864">
    <property type="term" value="F:protein phosphatase inhibitor activity"/>
    <property type="evidence" value="ECO:0007669"/>
    <property type="project" value="InterPro"/>
</dbReference>
<dbReference type="GO" id="GO:0009966">
    <property type="term" value="P:regulation of signal transduction"/>
    <property type="evidence" value="ECO:0007669"/>
    <property type="project" value="InterPro"/>
</dbReference>
<accession>A0A2V0NWI3</accession>
<name>A0A2V0NWI3_9CHLO</name>
<evidence type="ECO:0000313" key="2">
    <source>
        <dbReference type="EMBL" id="GBF89930.1"/>
    </source>
</evidence>
<evidence type="ECO:0000256" key="1">
    <source>
        <dbReference type="SAM" id="MobiDB-lite"/>
    </source>
</evidence>
<dbReference type="AlphaFoldDB" id="A0A2V0NWI3"/>
<organism evidence="2 3">
    <name type="scientific">Raphidocelis subcapitata</name>
    <dbReference type="NCBI Taxonomy" id="307507"/>
    <lineage>
        <taxon>Eukaryota</taxon>
        <taxon>Viridiplantae</taxon>
        <taxon>Chlorophyta</taxon>
        <taxon>core chlorophytes</taxon>
        <taxon>Chlorophyceae</taxon>
        <taxon>CS clade</taxon>
        <taxon>Sphaeropleales</taxon>
        <taxon>Selenastraceae</taxon>
        <taxon>Raphidocelis</taxon>
    </lineage>
</organism>
<feature type="compositionally biased region" description="Basic and acidic residues" evidence="1">
    <location>
        <begin position="190"/>
        <end position="211"/>
    </location>
</feature>
<feature type="compositionally biased region" description="Low complexity" evidence="1">
    <location>
        <begin position="136"/>
        <end position="150"/>
    </location>
</feature>
<dbReference type="PANTHER" id="PTHR12398">
    <property type="entry name" value="PROTEIN PHOSPHATASE INHIBITOR"/>
    <property type="match status" value="1"/>
</dbReference>
<feature type="compositionally biased region" description="Polar residues" evidence="1">
    <location>
        <begin position="46"/>
        <end position="58"/>
    </location>
</feature>